<dbReference type="PROSITE" id="PS00428">
    <property type="entry name" value="FTSW_RODA_SPOVE"/>
    <property type="match status" value="1"/>
</dbReference>
<evidence type="ECO:0000256" key="5">
    <source>
        <dbReference type="ARBA" id="ARBA00022989"/>
    </source>
</evidence>
<dbReference type="GO" id="GO:0009252">
    <property type="term" value="P:peptidoglycan biosynthetic process"/>
    <property type="evidence" value="ECO:0007669"/>
    <property type="project" value="InterPro"/>
</dbReference>
<keyword evidence="9" id="KW-1185">Reference proteome</keyword>
<dbReference type="EMBL" id="CP038015">
    <property type="protein sequence ID" value="QBP41544.1"/>
    <property type="molecule type" value="Genomic_DNA"/>
</dbReference>
<dbReference type="PANTHER" id="PTHR30474:SF13">
    <property type="entry name" value="STAGE V SPORULATION PROTEIN E"/>
    <property type="match status" value="1"/>
</dbReference>
<dbReference type="AlphaFoldDB" id="A0A4P6ZZ22"/>
<accession>A0A4P6ZZ22</accession>
<dbReference type="GO" id="GO:0005886">
    <property type="term" value="C:plasma membrane"/>
    <property type="evidence" value="ECO:0007669"/>
    <property type="project" value="UniProtKB-SubCell"/>
</dbReference>
<dbReference type="PANTHER" id="PTHR30474">
    <property type="entry name" value="CELL CYCLE PROTEIN"/>
    <property type="match status" value="1"/>
</dbReference>
<feature type="transmembrane region" description="Helical" evidence="7">
    <location>
        <begin position="185"/>
        <end position="205"/>
    </location>
</feature>
<dbReference type="GO" id="GO:0051301">
    <property type="term" value="P:cell division"/>
    <property type="evidence" value="ECO:0007669"/>
    <property type="project" value="InterPro"/>
</dbReference>
<dbReference type="GO" id="GO:0032153">
    <property type="term" value="C:cell division site"/>
    <property type="evidence" value="ECO:0007669"/>
    <property type="project" value="TreeGrafter"/>
</dbReference>
<evidence type="ECO:0000256" key="4">
    <source>
        <dbReference type="ARBA" id="ARBA00022960"/>
    </source>
</evidence>
<feature type="transmembrane region" description="Helical" evidence="7">
    <location>
        <begin position="336"/>
        <end position="355"/>
    </location>
</feature>
<keyword evidence="2" id="KW-1003">Cell membrane</keyword>
<sequence length="361" mass="39670">MPKLQKKPTHIFLFTSLLLTVIGYCFVYSAGSYWGKVHYEDSLPFFWKQFFYGTLGMLCAWIILKANFINNHKFWLSAYILSIILLFAVYIPGLGVVRNGSQSWIQIAGFSLQPAEFVKISVIGFLACILAKGTKLQTKSFVGPLLICLVPAGIILVQPDFGTAFLLIVGGFSLLFIAGLPMRFFVSIGVIGVLGIVGLIASAPYRLQRIYAFLDPWADPLNSGFQGIQSLLAIGPSGLFGHGFGNSRQKFLYLPEPQNDFIFSIIVEEMGFFGALILISLFILFLYTGYRLAILAPTKVGFFAIAGLQSMIGFQIFLNIGVVVGLFPVTGVTLPFISYGGSSLLSTWLIVGLILRFSKDI</sequence>
<evidence type="ECO:0000256" key="7">
    <source>
        <dbReference type="SAM" id="Phobius"/>
    </source>
</evidence>
<feature type="transmembrane region" description="Helical" evidence="7">
    <location>
        <begin position="76"/>
        <end position="97"/>
    </location>
</feature>
<evidence type="ECO:0000256" key="6">
    <source>
        <dbReference type="ARBA" id="ARBA00023136"/>
    </source>
</evidence>
<evidence type="ECO:0000256" key="2">
    <source>
        <dbReference type="ARBA" id="ARBA00022475"/>
    </source>
</evidence>
<dbReference type="GO" id="GO:0008360">
    <property type="term" value="P:regulation of cell shape"/>
    <property type="evidence" value="ECO:0007669"/>
    <property type="project" value="UniProtKB-KW"/>
</dbReference>
<gene>
    <name evidence="8" type="primary">ftsW</name>
    <name evidence="8" type="ORF">E2636_10505</name>
</gene>
<keyword evidence="5 7" id="KW-1133">Transmembrane helix</keyword>
<feature type="transmembrane region" description="Helical" evidence="7">
    <location>
        <begin position="163"/>
        <end position="180"/>
    </location>
</feature>
<feature type="transmembrane region" description="Helical" evidence="7">
    <location>
        <begin position="261"/>
        <end position="288"/>
    </location>
</feature>
<feature type="transmembrane region" description="Helical" evidence="7">
    <location>
        <begin position="12"/>
        <end position="34"/>
    </location>
</feature>
<name>A0A4P6ZZ22_9BACL</name>
<dbReference type="Proteomes" id="UP000294292">
    <property type="component" value="Chromosome"/>
</dbReference>
<dbReference type="InterPro" id="IPR018365">
    <property type="entry name" value="Cell_cycle_FtsW-rel_CS"/>
</dbReference>
<dbReference type="GO" id="GO:0015648">
    <property type="term" value="F:lipid-linked peptidoglycan transporter activity"/>
    <property type="evidence" value="ECO:0007669"/>
    <property type="project" value="TreeGrafter"/>
</dbReference>
<evidence type="ECO:0000256" key="1">
    <source>
        <dbReference type="ARBA" id="ARBA00004651"/>
    </source>
</evidence>
<proteinExistence type="predicted"/>
<dbReference type="KEGG" id="panc:E2636_10505"/>
<evidence type="ECO:0000256" key="3">
    <source>
        <dbReference type="ARBA" id="ARBA00022692"/>
    </source>
</evidence>
<dbReference type="InterPro" id="IPR013437">
    <property type="entry name" value="FtsW"/>
</dbReference>
<dbReference type="Pfam" id="PF01098">
    <property type="entry name" value="FTSW_RODA_SPOVE"/>
    <property type="match status" value="1"/>
</dbReference>
<comment type="subcellular location">
    <subcellularLocation>
        <location evidence="1">Cell membrane</location>
        <topology evidence="1">Multi-pass membrane protein</topology>
    </subcellularLocation>
</comment>
<feature type="transmembrane region" description="Helical" evidence="7">
    <location>
        <begin position="300"/>
        <end position="324"/>
    </location>
</feature>
<dbReference type="NCBIfam" id="TIGR02614">
    <property type="entry name" value="ftsW"/>
    <property type="match status" value="1"/>
</dbReference>
<dbReference type="OrthoDB" id="9768187at2"/>
<protein>
    <submittedName>
        <fullName evidence="8">Putative lipid II flippase FtsW</fullName>
    </submittedName>
</protein>
<keyword evidence="4" id="KW-0133">Cell shape</keyword>
<evidence type="ECO:0000313" key="8">
    <source>
        <dbReference type="EMBL" id="QBP41544.1"/>
    </source>
</evidence>
<feature type="transmembrane region" description="Helical" evidence="7">
    <location>
        <begin position="117"/>
        <end position="134"/>
    </location>
</feature>
<reference evidence="8 9" key="1">
    <citation type="submission" date="2019-03" db="EMBL/GenBank/DDBJ databases">
        <title>Complete genome sequence of Paenisporosarcina antarctica CGMCC 1.6503T.</title>
        <authorList>
            <person name="Rong J.-C."/>
            <person name="Chi N.-Y."/>
            <person name="Zhang Q.-F."/>
        </authorList>
    </citation>
    <scope>NUCLEOTIDE SEQUENCE [LARGE SCALE GENOMIC DNA]</scope>
    <source>
        <strain evidence="8 9">CGMCC 1.6503</strain>
    </source>
</reference>
<dbReference type="InterPro" id="IPR001182">
    <property type="entry name" value="FtsW/RodA"/>
</dbReference>
<evidence type="ECO:0000313" key="9">
    <source>
        <dbReference type="Proteomes" id="UP000294292"/>
    </source>
</evidence>
<keyword evidence="3 7" id="KW-0812">Transmembrane</keyword>
<feature type="transmembrane region" description="Helical" evidence="7">
    <location>
        <begin position="141"/>
        <end position="157"/>
    </location>
</feature>
<keyword evidence="6 7" id="KW-0472">Membrane</keyword>
<feature type="transmembrane region" description="Helical" evidence="7">
    <location>
        <begin position="46"/>
        <end position="64"/>
    </location>
</feature>
<dbReference type="RefSeq" id="WP_134210147.1">
    <property type="nucleotide sequence ID" value="NZ_CP038015.1"/>
</dbReference>
<organism evidence="8 9">
    <name type="scientific">Paenisporosarcina antarctica</name>
    <dbReference type="NCBI Taxonomy" id="417367"/>
    <lineage>
        <taxon>Bacteria</taxon>
        <taxon>Bacillati</taxon>
        <taxon>Bacillota</taxon>
        <taxon>Bacilli</taxon>
        <taxon>Bacillales</taxon>
        <taxon>Caryophanaceae</taxon>
        <taxon>Paenisporosarcina</taxon>
    </lineage>
</organism>